<dbReference type="InterPro" id="IPR036282">
    <property type="entry name" value="Glutathione-S-Trfase_C_sf"/>
</dbReference>
<dbReference type="InterPro" id="IPR036249">
    <property type="entry name" value="Thioredoxin-like_sf"/>
</dbReference>
<dbReference type="InterPro" id="IPR044629">
    <property type="entry name" value="GSTL1/2/3"/>
</dbReference>
<dbReference type="CDD" id="cd00570">
    <property type="entry name" value="GST_N_family"/>
    <property type="match status" value="1"/>
</dbReference>
<keyword evidence="2" id="KW-0216">Detoxification</keyword>
<sequence>MASSPLLVEDRPVPLDATSVPLDLFDGTTRLYIGYTCPYSQRVWITRNLKGLQEKIKLVPIDLTNRPAWFNEKFIPGNKVPALEHNGKVIGESIDLIKYVDSNFDGPSLYPEDPAKREFGEDMLKYVDTTFVKTVFASFKGDPAKDAASVFDHLENALHKFDDGPFFLGELSLVDAAYITFLQRFQVFLGEVFKYDITAGRPKLATWIEEMEKMVAYTQTKTDSEHTITFFKKFV</sequence>
<dbReference type="InterPro" id="IPR040079">
    <property type="entry name" value="Glutathione_S-Trfase"/>
</dbReference>
<evidence type="ECO:0000256" key="4">
    <source>
        <dbReference type="ARBA" id="ARBA00060732"/>
    </source>
</evidence>
<evidence type="ECO:0000259" key="5">
    <source>
        <dbReference type="PROSITE" id="PS50404"/>
    </source>
</evidence>
<keyword evidence="6" id="KW-0808">Transferase</keyword>
<feature type="domain" description="GST N-terminal" evidence="5">
    <location>
        <begin position="27"/>
        <end position="108"/>
    </location>
</feature>
<dbReference type="Pfam" id="PF13410">
    <property type="entry name" value="GST_C_2"/>
    <property type="match status" value="1"/>
</dbReference>
<dbReference type="PROSITE" id="PS50404">
    <property type="entry name" value="GST_NTER"/>
    <property type="match status" value="1"/>
</dbReference>
<reference evidence="6" key="1">
    <citation type="submission" date="2016-07" db="EMBL/GenBank/DDBJ databases">
        <title>De novo transcriptome assembly of four accessions of the metal hyperaccumulator plant Noccaea caerulescens.</title>
        <authorList>
            <person name="Blande D."/>
            <person name="Halimaa P."/>
            <person name="Tervahauta A.I."/>
            <person name="Aarts M.G."/>
            <person name="Karenlampi S.O."/>
        </authorList>
    </citation>
    <scope>NUCLEOTIDE SEQUENCE</scope>
</reference>
<dbReference type="GO" id="GO:0004364">
    <property type="term" value="F:glutathione transferase activity"/>
    <property type="evidence" value="ECO:0007669"/>
    <property type="project" value="UniProtKB-EC"/>
</dbReference>
<dbReference type="Gene3D" id="3.40.30.10">
    <property type="entry name" value="Glutaredoxin"/>
    <property type="match status" value="1"/>
</dbReference>
<dbReference type="CDD" id="cd03203">
    <property type="entry name" value="GST_C_Lambda"/>
    <property type="match status" value="1"/>
</dbReference>
<dbReference type="FunFam" id="3.40.30.10:FF:000091">
    <property type="entry name" value="Glutathione S-transferase L2, chloroplastic"/>
    <property type="match status" value="1"/>
</dbReference>
<protein>
    <recommendedName>
        <fullName evidence="1">glutathione transferase</fullName>
        <ecNumber evidence="1">2.5.1.18</ecNumber>
    </recommendedName>
</protein>
<comment type="similarity">
    <text evidence="4">Belongs to the GST superfamily. Lambda family.</text>
</comment>
<dbReference type="PANTHER" id="PTHR44328:SF6">
    <property type="entry name" value="GLUTATHIONE S-TRANSFERASE L1-RELATED"/>
    <property type="match status" value="1"/>
</dbReference>
<gene>
    <name evidence="6" type="ORF">LC_TR13271_c0_g1_i1_g.46122</name>
</gene>
<dbReference type="SUPFAM" id="SSF47616">
    <property type="entry name" value="GST C-terminal domain-like"/>
    <property type="match status" value="1"/>
</dbReference>
<dbReference type="GO" id="GO:0009636">
    <property type="term" value="P:response to toxic substance"/>
    <property type="evidence" value="ECO:0007669"/>
    <property type="project" value="UniProtKB-KW"/>
</dbReference>
<evidence type="ECO:0000313" key="6">
    <source>
        <dbReference type="EMBL" id="JAU42955.1"/>
    </source>
</evidence>
<dbReference type="SFLD" id="SFLDG00358">
    <property type="entry name" value="Main_(cytGST)"/>
    <property type="match status" value="1"/>
</dbReference>
<dbReference type="EMBL" id="GEVK01009877">
    <property type="protein sequence ID" value="JAU42955.1"/>
    <property type="molecule type" value="Transcribed_RNA"/>
</dbReference>
<dbReference type="SUPFAM" id="SSF52833">
    <property type="entry name" value="Thioredoxin-like"/>
    <property type="match status" value="1"/>
</dbReference>
<accession>A0A1J3FFT4</accession>
<dbReference type="Gene3D" id="1.20.1050.10">
    <property type="match status" value="1"/>
</dbReference>
<dbReference type="FunFam" id="1.20.1050.10:FF:000041">
    <property type="entry name" value="Lambda class glutathione S-transferase"/>
    <property type="match status" value="1"/>
</dbReference>
<dbReference type="PANTHER" id="PTHR44328">
    <property type="entry name" value="GLUTATHIONE S-TRANSFERASE L1"/>
    <property type="match status" value="1"/>
</dbReference>
<dbReference type="EC" id="2.5.1.18" evidence="1"/>
<organism evidence="6">
    <name type="scientific">Noccaea caerulescens</name>
    <name type="common">Alpine penny-cress</name>
    <name type="synonym">Thlaspi caerulescens</name>
    <dbReference type="NCBI Taxonomy" id="107243"/>
    <lineage>
        <taxon>Eukaryota</taxon>
        <taxon>Viridiplantae</taxon>
        <taxon>Streptophyta</taxon>
        <taxon>Embryophyta</taxon>
        <taxon>Tracheophyta</taxon>
        <taxon>Spermatophyta</taxon>
        <taxon>Magnoliopsida</taxon>
        <taxon>eudicotyledons</taxon>
        <taxon>Gunneridae</taxon>
        <taxon>Pentapetalae</taxon>
        <taxon>rosids</taxon>
        <taxon>malvids</taxon>
        <taxon>Brassicales</taxon>
        <taxon>Brassicaceae</taxon>
        <taxon>Coluteocarpeae</taxon>
        <taxon>Noccaea</taxon>
    </lineage>
</organism>
<dbReference type="InterPro" id="IPR004045">
    <property type="entry name" value="Glutathione_S-Trfase_N"/>
</dbReference>
<name>A0A1J3FFT4_NOCCA</name>
<evidence type="ECO:0000256" key="2">
    <source>
        <dbReference type="ARBA" id="ARBA00022575"/>
    </source>
</evidence>
<evidence type="ECO:0000256" key="3">
    <source>
        <dbReference type="ARBA" id="ARBA00047960"/>
    </source>
</evidence>
<comment type="catalytic activity">
    <reaction evidence="3">
        <text>RX + glutathione = an S-substituted glutathione + a halide anion + H(+)</text>
        <dbReference type="Rhea" id="RHEA:16437"/>
        <dbReference type="ChEBI" id="CHEBI:15378"/>
        <dbReference type="ChEBI" id="CHEBI:16042"/>
        <dbReference type="ChEBI" id="CHEBI:17792"/>
        <dbReference type="ChEBI" id="CHEBI:57925"/>
        <dbReference type="ChEBI" id="CHEBI:90779"/>
        <dbReference type="EC" id="2.5.1.18"/>
    </reaction>
</comment>
<proteinExistence type="inferred from homology"/>
<dbReference type="Pfam" id="PF13417">
    <property type="entry name" value="GST_N_3"/>
    <property type="match status" value="1"/>
</dbReference>
<dbReference type="AlphaFoldDB" id="A0A1J3FFT4"/>
<evidence type="ECO:0000256" key="1">
    <source>
        <dbReference type="ARBA" id="ARBA00012452"/>
    </source>
</evidence>
<dbReference type="SFLD" id="SFLDS00019">
    <property type="entry name" value="Glutathione_Transferase_(cytos"/>
    <property type="match status" value="1"/>
</dbReference>